<feature type="transmembrane region" description="Helical" evidence="1">
    <location>
        <begin position="179"/>
        <end position="197"/>
    </location>
</feature>
<feature type="transmembrane region" description="Helical" evidence="1">
    <location>
        <begin position="204"/>
        <end position="225"/>
    </location>
</feature>
<evidence type="ECO:0000313" key="3">
    <source>
        <dbReference type="Proteomes" id="UP000515909"/>
    </source>
</evidence>
<evidence type="ECO:0008006" key="4">
    <source>
        <dbReference type="Google" id="ProtNLM"/>
    </source>
</evidence>
<proteinExistence type="predicted"/>
<keyword evidence="1" id="KW-0472">Membrane</keyword>
<dbReference type="Proteomes" id="UP000515909">
    <property type="component" value="Chromosome"/>
</dbReference>
<evidence type="ECO:0000313" key="2">
    <source>
        <dbReference type="EMBL" id="QNK41555.1"/>
    </source>
</evidence>
<dbReference type="EMBL" id="CP060286">
    <property type="protein sequence ID" value="QNK41555.1"/>
    <property type="molecule type" value="Genomic_DNA"/>
</dbReference>
<dbReference type="RefSeq" id="WP_187036874.1">
    <property type="nucleotide sequence ID" value="NZ_CP060286.1"/>
</dbReference>
<evidence type="ECO:0000256" key="1">
    <source>
        <dbReference type="SAM" id="Phobius"/>
    </source>
</evidence>
<feature type="transmembrane region" description="Helical" evidence="1">
    <location>
        <begin position="42"/>
        <end position="67"/>
    </location>
</feature>
<name>A0A7G8TD64_9FIRM</name>
<dbReference type="KEGG" id="cfem:HCR03_04635"/>
<feature type="transmembrane region" description="Helical" evidence="1">
    <location>
        <begin position="231"/>
        <end position="256"/>
    </location>
</feature>
<keyword evidence="1" id="KW-1133">Transmembrane helix</keyword>
<sequence length="309" mass="33473">MFTYGNSMDQLFTWVYYLLINSLNDFTQYIGNMGADLFDNAIVKAILLFFWWIGVTVLLIGIVIAIAQFGIGYDSGKSNFVETLSNIIKAMMVTALFTTVPVKVFQLSISTESAISRLINGGSLLINNSNTAAGSDTSNSLISSISSFFTAMIASNPVLSVIGSLAGGGSSSSQHIPTFMNLLFLIAFCYGFFKVLFGNLKRGGILMIQICTCPFYIMSLAMGYSDGFTGWYRQILGICFTSFLQNLLLALGLMVFQTQMVVGTGVMLAAAEVPRIAGRYGLETSVRSNFTQVSYAARSAMSLVKAIGR</sequence>
<dbReference type="Pfam" id="PF19511">
    <property type="entry name" value="TrbL_5"/>
    <property type="match status" value="1"/>
</dbReference>
<feature type="transmembrane region" description="Helical" evidence="1">
    <location>
        <begin position="87"/>
        <end position="109"/>
    </location>
</feature>
<organism evidence="2 3">
    <name type="scientific">Caproicibacter fermentans</name>
    <dbReference type="NCBI Taxonomy" id="2576756"/>
    <lineage>
        <taxon>Bacteria</taxon>
        <taxon>Bacillati</taxon>
        <taxon>Bacillota</taxon>
        <taxon>Clostridia</taxon>
        <taxon>Eubacteriales</taxon>
        <taxon>Acutalibacteraceae</taxon>
        <taxon>Caproicibacter</taxon>
    </lineage>
</organism>
<accession>A0A7G8TD64</accession>
<feature type="transmembrane region" description="Helical" evidence="1">
    <location>
        <begin position="148"/>
        <end position="167"/>
    </location>
</feature>
<gene>
    <name evidence="2" type="ORF">HCR03_04635</name>
</gene>
<keyword evidence="1" id="KW-0812">Transmembrane</keyword>
<reference evidence="2 3" key="1">
    <citation type="submission" date="2020-08" db="EMBL/GenBank/DDBJ databases">
        <title>The isolate Caproiciproducens sp. 7D4C2 produces n-caproate at mildly acidic conditions from hexoses: genome and rBOX comparison with related strains and chain-elongating bacteria.</title>
        <authorList>
            <person name="Esquivel-Elizondo S."/>
            <person name="Bagci C."/>
            <person name="Temovska M."/>
            <person name="Jeon B.S."/>
            <person name="Bessarab I."/>
            <person name="Williams R.B.H."/>
            <person name="Huson D.H."/>
            <person name="Angenent L.T."/>
        </authorList>
    </citation>
    <scope>NUCLEOTIDE SEQUENCE [LARGE SCALE GENOMIC DNA]</scope>
    <source>
        <strain evidence="2 3">7D4C2</strain>
    </source>
</reference>
<dbReference type="AlphaFoldDB" id="A0A7G8TD64"/>
<feature type="transmembrane region" description="Helical" evidence="1">
    <location>
        <begin position="12"/>
        <end position="30"/>
    </location>
</feature>
<protein>
    <recommendedName>
        <fullName evidence="4">Conjugal transfer protein TrbL</fullName>
    </recommendedName>
</protein>
<dbReference type="InterPro" id="IPR046108">
    <property type="entry name" value="TrbL_5"/>
</dbReference>